<reference evidence="1 2" key="1">
    <citation type="submission" date="2016-11" db="EMBL/GenBank/DDBJ databases">
        <authorList>
            <person name="Jaros S."/>
            <person name="Januszkiewicz K."/>
            <person name="Wedrychowicz H."/>
        </authorList>
    </citation>
    <scope>NUCLEOTIDE SEQUENCE [LARGE SCALE GENOMIC DNA]</scope>
    <source>
        <strain evidence="1 2">DSM 26883</strain>
    </source>
</reference>
<evidence type="ECO:0000313" key="1">
    <source>
        <dbReference type="EMBL" id="SHF57071.1"/>
    </source>
</evidence>
<organism evidence="1 2">
    <name type="scientific">Bacteroides faecichinchillae</name>
    <dbReference type="NCBI Taxonomy" id="871325"/>
    <lineage>
        <taxon>Bacteria</taxon>
        <taxon>Pseudomonadati</taxon>
        <taxon>Bacteroidota</taxon>
        <taxon>Bacteroidia</taxon>
        <taxon>Bacteroidales</taxon>
        <taxon>Bacteroidaceae</taxon>
        <taxon>Bacteroides</taxon>
    </lineage>
</organism>
<evidence type="ECO:0000313" key="2">
    <source>
        <dbReference type="Proteomes" id="UP000184436"/>
    </source>
</evidence>
<dbReference type="AlphaFoldDB" id="A0A1M5CQQ1"/>
<dbReference type="EMBL" id="FQVD01000025">
    <property type="protein sequence ID" value="SHF57071.1"/>
    <property type="molecule type" value="Genomic_DNA"/>
</dbReference>
<keyword evidence="2" id="KW-1185">Reference proteome</keyword>
<accession>A0A1M5CQQ1</accession>
<gene>
    <name evidence="1" type="ORF">SAMN05444349_12547</name>
</gene>
<proteinExistence type="predicted"/>
<sequence length="44" mass="5017">MRDLHSHNFIESFIGTYTQAGSYKFAIIEESKYSGRRVHSALAP</sequence>
<name>A0A1M5CQQ1_9BACE</name>
<protein>
    <submittedName>
        <fullName evidence="1">Uncharacterized protein</fullName>
    </submittedName>
</protein>
<dbReference type="Proteomes" id="UP000184436">
    <property type="component" value="Unassembled WGS sequence"/>
</dbReference>